<reference evidence="6 7" key="1">
    <citation type="submission" date="2016-11" db="EMBL/GenBank/DDBJ databases">
        <authorList>
            <person name="Jaros S."/>
            <person name="Januszkiewicz K."/>
            <person name="Wedrychowicz H."/>
        </authorList>
    </citation>
    <scope>NUCLEOTIDE SEQUENCE [LARGE SCALE GENOMIC DNA]</scope>
    <source>
        <strain evidence="6 7">DSM 14214</strain>
    </source>
</reference>
<dbReference type="InterPro" id="IPR010998">
    <property type="entry name" value="Integrase_recombinase_N"/>
</dbReference>
<keyword evidence="3" id="KW-0233">DNA recombination</keyword>
<dbReference type="InterPro" id="IPR013762">
    <property type="entry name" value="Integrase-like_cat_sf"/>
</dbReference>
<accession>A0A1M6XRN5</accession>
<dbReference type="SUPFAM" id="SSF56349">
    <property type="entry name" value="DNA breaking-rejoining enzymes"/>
    <property type="match status" value="1"/>
</dbReference>
<dbReference type="Proteomes" id="UP000183975">
    <property type="component" value="Unassembled WGS sequence"/>
</dbReference>
<dbReference type="Gene3D" id="1.10.150.130">
    <property type="match status" value="1"/>
</dbReference>
<dbReference type="Pfam" id="PF02899">
    <property type="entry name" value="Phage_int_SAM_1"/>
    <property type="match status" value="1"/>
</dbReference>
<dbReference type="GO" id="GO:0006310">
    <property type="term" value="P:DNA recombination"/>
    <property type="evidence" value="ECO:0007669"/>
    <property type="project" value="UniProtKB-KW"/>
</dbReference>
<dbReference type="RefSeq" id="WP_072852879.1">
    <property type="nucleotide sequence ID" value="NZ_FRAH01000065.1"/>
</dbReference>
<evidence type="ECO:0000313" key="7">
    <source>
        <dbReference type="Proteomes" id="UP000183975"/>
    </source>
</evidence>
<protein>
    <submittedName>
        <fullName evidence="6">Site-specific recombinase XerD</fullName>
    </submittedName>
</protein>
<dbReference type="PANTHER" id="PTHR30349">
    <property type="entry name" value="PHAGE INTEGRASE-RELATED"/>
    <property type="match status" value="1"/>
</dbReference>
<evidence type="ECO:0000256" key="4">
    <source>
        <dbReference type="PROSITE-ProRule" id="PRU01248"/>
    </source>
</evidence>
<keyword evidence="2 4" id="KW-0238">DNA-binding</keyword>
<evidence type="ECO:0000256" key="2">
    <source>
        <dbReference type="ARBA" id="ARBA00023125"/>
    </source>
</evidence>
<evidence type="ECO:0000259" key="5">
    <source>
        <dbReference type="PROSITE" id="PS51900"/>
    </source>
</evidence>
<name>A0A1M6XRN5_9FIRM</name>
<comment type="similarity">
    <text evidence="1">Belongs to the 'phage' integrase family.</text>
</comment>
<sequence>MEEIKFTEETIEDFLQEKIKSGNKPETIAEYRRILQKFQKELLPEDVLRENTLQQWKNTMQQEGKLAVRTINRRLAVVNQYLHFMGERNWQVSCMPLGDTEQTVLQRGEYIRLLQAAKQQKKEQLYFIIKSICTLGLHIWELPQMTVDFVKKGSGIFSGNGQERKVVIPRSFQRELVDYCKRSNMEHGAIFRSQRGTNIHRITINAAMKQLCQMADVAPEKVNPRCLLRLYEQTQKQLQDNVSMLLLQYYDKLLEAEEMMTGWETYEDPISVEDKSASGQ</sequence>
<gene>
    <name evidence="6" type="ORF">SAMN02745138_02850</name>
</gene>
<dbReference type="PANTHER" id="PTHR30349:SF89">
    <property type="entry name" value="INTEGRASE_RECOMBINASE"/>
    <property type="match status" value="1"/>
</dbReference>
<dbReference type="Gene3D" id="1.10.443.10">
    <property type="entry name" value="Intergrase catalytic core"/>
    <property type="match status" value="1"/>
</dbReference>
<dbReference type="OrthoDB" id="9801717at2"/>
<dbReference type="InterPro" id="IPR044068">
    <property type="entry name" value="CB"/>
</dbReference>
<evidence type="ECO:0000256" key="3">
    <source>
        <dbReference type="ARBA" id="ARBA00023172"/>
    </source>
</evidence>
<dbReference type="GO" id="GO:0015074">
    <property type="term" value="P:DNA integration"/>
    <property type="evidence" value="ECO:0007669"/>
    <property type="project" value="InterPro"/>
</dbReference>
<organism evidence="6 7">
    <name type="scientific">Anaerotignum lactatifermentans DSM 14214</name>
    <dbReference type="NCBI Taxonomy" id="1121323"/>
    <lineage>
        <taxon>Bacteria</taxon>
        <taxon>Bacillati</taxon>
        <taxon>Bacillota</taxon>
        <taxon>Clostridia</taxon>
        <taxon>Lachnospirales</taxon>
        <taxon>Anaerotignaceae</taxon>
        <taxon>Anaerotignum</taxon>
    </lineage>
</organism>
<dbReference type="AlphaFoldDB" id="A0A1M6XRN5"/>
<dbReference type="PROSITE" id="PS51900">
    <property type="entry name" value="CB"/>
    <property type="match status" value="1"/>
</dbReference>
<feature type="domain" description="Core-binding (CB)" evidence="5">
    <location>
        <begin position="5"/>
        <end position="86"/>
    </location>
</feature>
<dbReference type="InterPro" id="IPR011010">
    <property type="entry name" value="DNA_brk_join_enz"/>
</dbReference>
<proteinExistence type="inferred from homology"/>
<dbReference type="GO" id="GO:0003677">
    <property type="term" value="F:DNA binding"/>
    <property type="evidence" value="ECO:0007669"/>
    <property type="project" value="UniProtKB-UniRule"/>
</dbReference>
<evidence type="ECO:0000256" key="1">
    <source>
        <dbReference type="ARBA" id="ARBA00008857"/>
    </source>
</evidence>
<keyword evidence="7" id="KW-1185">Reference proteome</keyword>
<evidence type="ECO:0000313" key="6">
    <source>
        <dbReference type="EMBL" id="SHL08641.1"/>
    </source>
</evidence>
<dbReference type="InterPro" id="IPR004107">
    <property type="entry name" value="Integrase_SAM-like_N"/>
</dbReference>
<dbReference type="InterPro" id="IPR050090">
    <property type="entry name" value="Tyrosine_recombinase_XerCD"/>
</dbReference>
<dbReference type="EMBL" id="FRAH01000065">
    <property type="protein sequence ID" value="SHL08641.1"/>
    <property type="molecule type" value="Genomic_DNA"/>
</dbReference>